<keyword evidence="2" id="KW-1185">Reference proteome</keyword>
<evidence type="ECO:0000313" key="1">
    <source>
        <dbReference type="EMBL" id="QLG73289.1"/>
    </source>
</evidence>
<dbReference type="RefSeq" id="XP_037145016.1">
    <property type="nucleotide sequence ID" value="XM_037289121.1"/>
</dbReference>
<dbReference type="AlphaFoldDB" id="A0A7H9B5Q2"/>
<reference evidence="1 2" key="1">
    <citation type="submission" date="2020-07" db="EMBL/GenBank/DDBJ databases">
        <title>The yeast mating-type switching endonuclease HO is a domesticated member of an unorthodox homing genetic element family.</title>
        <authorList>
            <person name="Coughlan A.Y."/>
            <person name="Lombardi L."/>
            <person name="Braun-Galleani S."/>
            <person name="Martos A.R."/>
            <person name="Galeote V."/>
            <person name="Bigey F."/>
            <person name="Dequin S."/>
            <person name="Byrne K.P."/>
            <person name="Wolfe K.H."/>
        </authorList>
    </citation>
    <scope>NUCLEOTIDE SEQUENCE [LARGE SCALE GENOMIC DNA]</scope>
    <source>
        <strain evidence="1 2">NRRL Y-6702</strain>
    </source>
</reference>
<organism evidence="1 2">
    <name type="scientific">Zygotorulaspora mrakii</name>
    <name type="common">Zygosaccharomyces mrakii</name>
    <dbReference type="NCBI Taxonomy" id="42260"/>
    <lineage>
        <taxon>Eukaryota</taxon>
        <taxon>Fungi</taxon>
        <taxon>Dikarya</taxon>
        <taxon>Ascomycota</taxon>
        <taxon>Saccharomycotina</taxon>
        <taxon>Saccharomycetes</taxon>
        <taxon>Saccharomycetales</taxon>
        <taxon>Saccharomycetaceae</taxon>
        <taxon>Zygotorulaspora</taxon>
    </lineage>
</organism>
<sequence length="166" mass="19034">MASQELLTRYITEGLLTNQISFEEFDDIITKSAHNRISKESIRDWYLKYQSIDSMAYQTISKGVCDFLKKLKESVLNDLEKGQVAESFTLEEIINNLYTVDQILNSRLKTMNKRIAANALELESFNNILTESHETRQQSANSSLDGLLNTLKRYKALIEDVDRGST</sequence>
<protein>
    <submittedName>
        <fullName evidence="1">Uncharacterized protein</fullName>
    </submittedName>
</protein>
<name>A0A7H9B5Q2_ZYGMR</name>
<dbReference type="Proteomes" id="UP000509704">
    <property type="component" value="Chromosome 5"/>
</dbReference>
<dbReference type="GeneID" id="59237031"/>
<proteinExistence type="predicted"/>
<dbReference type="EMBL" id="CP058608">
    <property type="protein sequence ID" value="QLG73289.1"/>
    <property type="molecule type" value="Genomic_DNA"/>
</dbReference>
<dbReference type="KEGG" id="zmk:HG535_0E03730"/>
<evidence type="ECO:0000313" key="2">
    <source>
        <dbReference type="Proteomes" id="UP000509704"/>
    </source>
</evidence>
<gene>
    <name evidence="1" type="ORF">HG535_0E03730</name>
</gene>
<accession>A0A7H9B5Q2</accession>
<dbReference type="OrthoDB" id="4036041at2759"/>